<accession>A0A2R6X1L0</accession>
<proteinExistence type="predicted"/>
<keyword evidence="2" id="KW-1185">Reference proteome</keyword>
<evidence type="ECO:0000313" key="2">
    <source>
        <dbReference type="Proteomes" id="UP000244005"/>
    </source>
</evidence>
<dbReference type="AlphaFoldDB" id="A0A2R6X1L0"/>
<reference evidence="2" key="1">
    <citation type="journal article" date="2017" name="Cell">
        <title>Insights into land plant evolution garnered from the Marchantia polymorpha genome.</title>
        <authorList>
            <person name="Bowman J.L."/>
            <person name="Kohchi T."/>
            <person name="Yamato K.T."/>
            <person name="Jenkins J."/>
            <person name="Shu S."/>
            <person name="Ishizaki K."/>
            <person name="Yamaoka S."/>
            <person name="Nishihama R."/>
            <person name="Nakamura Y."/>
            <person name="Berger F."/>
            <person name="Adam C."/>
            <person name="Aki S.S."/>
            <person name="Althoff F."/>
            <person name="Araki T."/>
            <person name="Arteaga-Vazquez M.A."/>
            <person name="Balasubrmanian S."/>
            <person name="Barry K."/>
            <person name="Bauer D."/>
            <person name="Boehm C.R."/>
            <person name="Briginshaw L."/>
            <person name="Caballero-Perez J."/>
            <person name="Catarino B."/>
            <person name="Chen F."/>
            <person name="Chiyoda S."/>
            <person name="Chovatia M."/>
            <person name="Davies K.M."/>
            <person name="Delmans M."/>
            <person name="Demura T."/>
            <person name="Dierschke T."/>
            <person name="Dolan L."/>
            <person name="Dorantes-Acosta A.E."/>
            <person name="Eklund D.M."/>
            <person name="Florent S.N."/>
            <person name="Flores-Sandoval E."/>
            <person name="Fujiyama A."/>
            <person name="Fukuzawa H."/>
            <person name="Galik B."/>
            <person name="Grimanelli D."/>
            <person name="Grimwood J."/>
            <person name="Grossniklaus U."/>
            <person name="Hamada T."/>
            <person name="Haseloff J."/>
            <person name="Hetherington A.J."/>
            <person name="Higo A."/>
            <person name="Hirakawa Y."/>
            <person name="Hundley H.N."/>
            <person name="Ikeda Y."/>
            <person name="Inoue K."/>
            <person name="Inoue S.I."/>
            <person name="Ishida S."/>
            <person name="Jia Q."/>
            <person name="Kakita M."/>
            <person name="Kanazawa T."/>
            <person name="Kawai Y."/>
            <person name="Kawashima T."/>
            <person name="Kennedy M."/>
            <person name="Kinose K."/>
            <person name="Kinoshita T."/>
            <person name="Kohara Y."/>
            <person name="Koide E."/>
            <person name="Komatsu K."/>
            <person name="Kopischke S."/>
            <person name="Kubo M."/>
            <person name="Kyozuka J."/>
            <person name="Lagercrantz U."/>
            <person name="Lin S.S."/>
            <person name="Lindquist E."/>
            <person name="Lipzen A.M."/>
            <person name="Lu C.W."/>
            <person name="De Luna E."/>
            <person name="Martienssen R.A."/>
            <person name="Minamino N."/>
            <person name="Mizutani M."/>
            <person name="Mizutani M."/>
            <person name="Mochizuki N."/>
            <person name="Monte I."/>
            <person name="Mosher R."/>
            <person name="Nagasaki H."/>
            <person name="Nakagami H."/>
            <person name="Naramoto S."/>
            <person name="Nishitani K."/>
            <person name="Ohtani M."/>
            <person name="Okamoto T."/>
            <person name="Okumura M."/>
            <person name="Phillips J."/>
            <person name="Pollak B."/>
            <person name="Reinders A."/>
            <person name="Rovekamp M."/>
            <person name="Sano R."/>
            <person name="Sawa S."/>
            <person name="Schmid M.W."/>
            <person name="Shirakawa M."/>
            <person name="Solano R."/>
            <person name="Spunde A."/>
            <person name="Suetsugu N."/>
            <person name="Sugano S."/>
            <person name="Sugiyama A."/>
            <person name="Sun R."/>
            <person name="Suzuki Y."/>
            <person name="Takenaka M."/>
            <person name="Takezawa D."/>
            <person name="Tomogane H."/>
            <person name="Tsuzuki M."/>
            <person name="Ueda T."/>
            <person name="Umeda M."/>
            <person name="Ward J.M."/>
            <person name="Watanabe Y."/>
            <person name="Yazaki K."/>
            <person name="Yokoyama R."/>
            <person name="Yoshitake Y."/>
            <person name="Yotsui I."/>
            <person name="Zachgo S."/>
            <person name="Schmutz J."/>
        </authorList>
    </citation>
    <scope>NUCLEOTIDE SEQUENCE [LARGE SCALE GENOMIC DNA]</scope>
    <source>
        <strain evidence="2">Tak-1</strain>
    </source>
</reference>
<organism evidence="1 2">
    <name type="scientific">Marchantia polymorpha</name>
    <name type="common">Common liverwort</name>
    <name type="synonym">Marchantia aquatica</name>
    <dbReference type="NCBI Taxonomy" id="3197"/>
    <lineage>
        <taxon>Eukaryota</taxon>
        <taxon>Viridiplantae</taxon>
        <taxon>Streptophyta</taxon>
        <taxon>Embryophyta</taxon>
        <taxon>Marchantiophyta</taxon>
        <taxon>Marchantiopsida</taxon>
        <taxon>Marchantiidae</taxon>
        <taxon>Marchantiales</taxon>
        <taxon>Marchantiaceae</taxon>
        <taxon>Marchantia</taxon>
    </lineage>
</organism>
<protein>
    <submittedName>
        <fullName evidence="1">Uncharacterized protein</fullName>
    </submittedName>
</protein>
<name>A0A2R6X1L0_MARPO</name>
<sequence>MLRVAKLRGLVCPTTGLAISNLCGIKYSLHLFWFFTYEVMYYKVGGCCFGSLKPLSTRRFEIISDEG</sequence>
<gene>
    <name evidence="1" type="ORF">MARPO_0042s0027</name>
</gene>
<dbReference type="EMBL" id="KZ772714">
    <property type="protein sequence ID" value="PTQ39976.1"/>
    <property type="molecule type" value="Genomic_DNA"/>
</dbReference>
<dbReference type="Proteomes" id="UP000244005">
    <property type="component" value="Unassembled WGS sequence"/>
</dbReference>
<dbReference type="Gramene" id="Mp2g13990.1">
    <property type="protein sequence ID" value="Mp2g13990.1.cds1"/>
    <property type="gene ID" value="Mp2g13990"/>
</dbReference>
<evidence type="ECO:0000313" key="1">
    <source>
        <dbReference type="EMBL" id="PTQ39976.1"/>
    </source>
</evidence>